<evidence type="ECO:0000256" key="1">
    <source>
        <dbReference type="SAM" id="MobiDB-lite"/>
    </source>
</evidence>
<protein>
    <submittedName>
        <fullName evidence="3">Unannotated protein</fullName>
    </submittedName>
</protein>
<feature type="domain" description="Glycine-rich" evidence="2">
    <location>
        <begin position="49"/>
        <end position="301"/>
    </location>
</feature>
<feature type="region of interest" description="Disordered" evidence="1">
    <location>
        <begin position="223"/>
        <end position="274"/>
    </location>
</feature>
<feature type="region of interest" description="Disordered" evidence="1">
    <location>
        <begin position="600"/>
        <end position="622"/>
    </location>
</feature>
<reference evidence="3" key="1">
    <citation type="submission" date="2020-05" db="EMBL/GenBank/DDBJ databases">
        <authorList>
            <person name="Chiriac C."/>
            <person name="Salcher M."/>
            <person name="Ghai R."/>
            <person name="Kavagutti S V."/>
        </authorList>
    </citation>
    <scope>NUCLEOTIDE SEQUENCE</scope>
</reference>
<feature type="region of interest" description="Disordered" evidence="1">
    <location>
        <begin position="145"/>
        <end position="183"/>
    </location>
</feature>
<dbReference type="CDD" id="cd11304">
    <property type="entry name" value="Cadherin_repeat"/>
    <property type="match status" value="1"/>
</dbReference>
<name>A0A6J5ZE88_9ZZZZ</name>
<accession>A0A6J5ZE88</accession>
<evidence type="ECO:0000259" key="2">
    <source>
        <dbReference type="Pfam" id="PF21722"/>
    </source>
</evidence>
<feature type="compositionally biased region" description="Low complexity" evidence="1">
    <location>
        <begin position="260"/>
        <end position="269"/>
    </location>
</feature>
<sequence>MNKWLRALLSIALLAPILTSVPSANAAACTVTTGTVSGTTRYAIFNSGSACTWTVPTGATSISYLIVGGGGGGGGARQAANSPNLGGGGGGAGGVVLSSTFSTTGGTSINLTVGTGGSGGAVGANGTAGGASSFTYSSTTITSNGGGAGAGSNDVSGPTTLSGDGGSNSSFSGGANDWDGGGGGAGAGANGSAGIDIGGQGGTGGAGGAGVSNSLLGSPTFYGGGGGGGGTPSANSSEVDGLGGTGGSSVGGNGGGGAGTQPTAGVTNSGSGGGGGGWRYTSSDALRAGAAGASGKIIFVYTKSAATISSLSITSTSGADSTYSIGNIITVTVSTSEAITVTGSPIIPIVGLTSKNFNYSSGSGTSTLLFTYTVLTGDSSTAGLAITANTLALNSGTMLDTGGLALTLTHSAVTASSSHKVDGIAPTITGTSSISIAENTSVVQTLVASETGTFSIIGGTDTAFFTLNANTGVMTISPRDFESPADSDLNNVYYISARFIDAAGNASGNYNYFITITNLAEVAVIGTPTLAAAPKKGNPVTITVTSDVAGKFTFFANGKRIAGCLNKSTTGSSPNFSGQCTWTPTTRILISLYVSFVPTSSQTSGGNSAKISVLPGTRTTTR</sequence>
<dbReference type="AlphaFoldDB" id="A0A6J5ZE88"/>
<feature type="compositionally biased region" description="Gly residues" evidence="1">
    <location>
        <begin position="241"/>
        <end position="259"/>
    </location>
</feature>
<dbReference type="EMBL" id="CAESAK010000076">
    <property type="protein sequence ID" value="CAB4337903.1"/>
    <property type="molecule type" value="Genomic_DNA"/>
</dbReference>
<dbReference type="Pfam" id="PF21722">
    <property type="entry name" value="Gly_rich_2"/>
    <property type="match status" value="1"/>
</dbReference>
<dbReference type="InterPro" id="IPR049304">
    <property type="entry name" value="Gly_rich_dom"/>
</dbReference>
<feature type="compositionally biased region" description="Low complexity" evidence="1">
    <location>
        <begin position="167"/>
        <end position="178"/>
    </location>
</feature>
<proteinExistence type="predicted"/>
<gene>
    <name evidence="3" type="ORF">UFOPK3775_00683</name>
</gene>
<evidence type="ECO:0000313" key="3">
    <source>
        <dbReference type="EMBL" id="CAB4337903.1"/>
    </source>
</evidence>
<organism evidence="3">
    <name type="scientific">freshwater metagenome</name>
    <dbReference type="NCBI Taxonomy" id="449393"/>
    <lineage>
        <taxon>unclassified sequences</taxon>
        <taxon>metagenomes</taxon>
        <taxon>ecological metagenomes</taxon>
    </lineage>
</organism>
<feature type="compositionally biased region" description="Polar residues" evidence="1">
    <location>
        <begin position="600"/>
        <end position="610"/>
    </location>
</feature>